<protein>
    <recommendedName>
        <fullName evidence="3">DUF559 domain-containing protein</fullName>
    </recommendedName>
</protein>
<dbReference type="AlphaFoldDB" id="A0A918XBB0"/>
<dbReference type="RefSeq" id="WP_193517626.1">
    <property type="nucleotide sequence ID" value="NZ_BMXL01000005.1"/>
</dbReference>
<dbReference type="InterPro" id="IPR011335">
    <property type="entry name" value="Restrct_endonuc-II-like"/>
</dbReference>
<keyword evidence="2" id="KW-1185">Reference proteome</keyword>
<evidence type="ECO:0008006" key="3">
    <source>
        <dbReference type="Google" id="ProtNLM"/>
    </source>
</evidence>
<organism evidence="1 2">
    <name type="scientific">Nocardiopsis kunsanensis</name>
    <dbReference type="NCBI Taxonomy" id="141693"/>
    <lineage>
        <taxon>Bacteria</taxon>
        <taxon>Bacillati</taxon>
        <taxon>Actinomycetota</taxon>
        <taxon>Actinomycetes</taxon>
        <taxon>Streptosporangiales</taxon>
        <taxon>Nocardiopsidaceae</taxon>
        <taxon>Nocardiopsis</taxon>
    </lineage>
</organism>
<evidence type="ECO:0000313" key="1">
    <source>
        <dbReference type="EMBL" id="GHD21530.1"/>
    </source>
</evidence>
<reference evidence="1 2" key="1">
    <citation type="journal article" date="2014" name="Int. J. Syst. Evol. Microbiol.">
        <title>Complete genome sequence of Corynebacterium casei LMG S-19264T (=DSM 44701T), isolated from a smear-ripened cheese.</title>
        <authorList>
            <consortium name="US DOE Joint Genome Institute (JGI-PGF)"/>
            <person name="Walter F."/>
            <person name="Albersmeier A."/>
            <person name="Kalinowski J."/>
            <person name="Ruckert C."/>
        </authorList>
    </citation>
    <scope>NUCLEOTIDE SEQUENCE [LARGE SCALE GENOMIC DNA]</scope>
    <source>
        <strain evidence="1 2">KCTC 19473</strain>
    </source>
</reference>
<name>A0A918XBB0_9ACTN</name>
<accession>A0A918XBB0</accession>
<evidence type="ECO:0000313" key="2">
    <source>
        <dbReference type="Proteomes" id="UP000654947"/>
    </source>
</evidence>
<comment type="caution">
    <text evidence="1">The sequence shown here is derived from an EMBL/GenBank/DDBJ whole genome shotgun (WGS) entry which is preliminary data.</text>
</comment>
<dbReference type="EMBL" id="BMXL01000005">
    <property type="protein sequence ID" value="GHD21530.1"/>
    <property type="molecule type" value="Genomic_DNA"/>
</dbReference>
<sequence>MSVDTNPPARLPHHDALLACATALLPQLHPAVVLAERSAAYLWGVDAFPRAGSMAGQVQHVCLPPQARGRAQSSVRVHRARLVPQERAETEGIPLTAPMRTAVDCAVNARSLYLATGLVDRFLAAGLVSADELASQVERPWSRPAQARLERVLALASPESQSQPESWARVLFCEAGLPPPLPQCRVRTQLGMLHSDLGWPRQATAVEFDSVRHHSTLVQRRRDAVRWRAMRAAGWVVVSVNLHDLGPGARALVQRMRVLLQERGWSCTPVEAERIDRSLWRLRRHAPVSQ</sequence>
<dbReference type="SUPFAM" id="SSF52980">
    <property type="entry name" value="Restriction endonuclease-like"/>
    <property type="match status" value="1"/>
</dbReference>
<dbReference type="Proteomes" id="UP000654947">
    <property type="component" value="Unassembled WGS sequence"/>
</dbReference>
<gene>
    <name evidence="1" type="ORF">GCM10007147_15020</name>
</gene>
<proteinExistence type="predicted"/>